<evidence type="ECO:0000313" key="3">
    <source>
        <dbReference type="EMBL" id="KHT65104.1"/>
    </source>
</evidence>
<evidence type="ECO:0000259" key="2">
    <source>
        <dbReference type="Pfam" id="PF13577"/>
    </source>
</evidence>
<dbReference type="Proteomes" id="UP000031278">
    <property type="component" value="Unassembled WGS sequence"/>
</dbReference>
<dbReference type="Gene3D" id="3.10.450.50">
    <property type="match status" value="1"/>
</dbReference>
<dbReference type="SUPFAM" id="SSF54427">
    <property type="entry name" value="NTF2-like"/>
    <property type="match status" value="1"/>
</dbReference>
<dbReference type="RefSeq" id="WP_039457792.1">
    <property type="nucleotide sequence ID" value="NZ_JWLZ01000024.1"/>
</dbReference>
<dbReference type="InterPro" id="IPR037401">
    <property type="entry name" value="SnoaL-like"/>
</dbReference>
<dbReference type="EMBL" id="JWLZ01000024">
    <property type="protein sequence ID" value="KHT65104.1"/>
    <property type="molecule type" value="Genomic_DNA"/>
</dbReference>
<protein>
    <recommendedName>
        <fullName evidence="2">SnoaL-like domain-containing protein</fullName>
    </recommendedName>
</protein>
<organism evidence="3 4">
    <name type="scientific">Photobacterium gaetbulicola</name>
    <dbReference type="NCBI Taxonomy" id="1295392"/>
    <lineage>
        <taxon>Bacteria</taxon>
        <taxon>Pseudomonadati</taxon>
        <taxon>Pseudomonadota</taxon>
        <taxon>Gammaproteobacteria</taxon>
        <taxon>Vibrionales</taxon>
        <taxon>Vibrionaceae</taxon>
        <taxon>Photobacterium</taxon>
    </lineage>
</organism>
<keyword evidence="1" id="KW-0732">Signal</keyword>
<evidence type="ECO:0000313" key="4">
    <source>
        <dbReference type="Proteomes" id="UP000031278"/>
    </source>
</evidence>
<feature type="signal peptide" evidence="1">
    <location>
        <begin position="1"/>
        <end position="20"/>
    </location>
</feature>
<accession>A0A0B9G941</accession>
<feature type="chain" id="PRO_5002146408" description="SnoaL-like domain-containing protein" evidence="1">
    <location>
        <begin position="21"/>
        <end position="183"/>
    </location>
</feature>
<dbReference type="Pfam" id="PF13577">
    <property type="entry name" value="SnoaL_4"/>
    <property type="match status" value="1"/>
</dbReference>
<reference evidence="3 4" key="1">
    <citation type="submission" date="2014-12" db="EMBL/GenBank/DDBJ databases">
        <title>Genome sequencing of Photobacterium gaetbulicola AD005a.</title>
        <authorList>
            <person name="Adrian T.G.S."/>
            <person name="Chan K.G."/>
        </authorList>
    </citation>
    <scope>NUCLEOTIDE SEQUENCE [LARGE SCALE GENOMIC DNA]</scope>
    <source>
        <strain evidence="3 4">AD005a</strain>
    </source>
</reference>
<comment type="caution">
    <text evidence="3">The sequence shown here is derived from an EMBL/GenBank/DDBJ whole genome shotgun (WGS) entry which is preliminary data.</text>
</comment>
<proteinExistence type="predicted"/>
<name>A0A0B9G941_9GAMM</name>
<dbReference type="AlphaFoldDB" id="A0A0B9G941"/>
<dbReference type="InterPro" id="IPR032710">
    <property type="entry name" value="NTF2-like_dom_sf"/>
</dbReference>
<evidence type="ECO:0000256" key="1">
    <source>
        <dbReference type="SAM" id="SignalP"/>
    </source>
</evidence>
<gene>
    <name evidence="3" type="ORF">RJ45_02935</name>
</gene>
<feature type="domain" description="SnoaL-like" evidence="2">
    <location>
        <begin position="25"/>
        <end position="146"/>
    </location>
</feature>
<sequence>MKLKYLIPIVFGVISMTVNAAQLTKDEAQIRSNINSFSALADQGAFEYLGRLFAPQLTVDYTSLFGGEPQSVSRQELMAQWAAFLPGFDATFHDLKNMKVAVNQDEAKATVDFTASHWLGKEGFWAISGEYEFTLAKAGDNWQIISVKLSAKGEEGSRDVLAEAPKHAKDNLDARESLKVSYQ</sequence>